<feature type="region of interest" description="Disordered" evidence="1">
    <location>
        <begin position="101"/>
        <end position="133"/>
    </location>
</feature>
<dbReference type="Proteomes" id="UP000319949">
    <property type="component" value="Unassembled WGS sequence"/>
</dbReference>
<protein>
    <submittedName>
        <fullName evidence="2">Uncharacterized protein</fullName>
    </submittedName>
</protein>
<accession>A0A560E4A0</accession>
<gene>
    <name evidence="2" type="ORF">FBZ96_102574</name>
</gene>
<evidence type="ECO:0000313" key="3">
    <source>
        <dbReference type="Proteomes" id="UP000319949"/>
    </source>
</evidence>
<feature type="region of interest" description="Disordered" evidence="1">
    <location>
        <begin position="1"/>
        <end position="36"/>
    </location>
</feature>
<dbReference type="AlphaFoldDB" id="A0A560E4A0"/>
<dbReference type="EMBL" id="VITK01000002">
    <property type="protein sequence ID" value="TWB04100.1"/>
    <property type="molecule type" value="Genomic_DNA"/>
</dbReference>
<proteinExistence type="predicted"/>
<keyword evidence="3" id="KW-1185">Reference proteome</keyword>
<organism evidence="2 3">
    <name type="scientific">Bradyrhizobium stylosanthis</name>
    <dbReference type="NCBI Taxonomy" id="1803665"/>
    <lineage>
        <taxon>Bacteria</taxon>
        <taxon>Pseudomonadati</taxon>
        <taxon>Pseudomonadota</taxon>
        <taxon>Alphaproteobacteria</taxon>
        <taxon>Hyphomicrobiales</taxon>
        <taxon>Nitrobacteraceae</taxon>
        <taxon>Bradyrhizobium</taxon>
    </lineage>
</organism>
<reference evidence="2 3" key="1">
    <citation type="submission" date="2019-06" db="EMBL/GenBank/DDBJ databases">
        <title>Genomic Encyclopedia of Type Strains, Phase IV (KMG-V): Genome sequencing to study the core and pangenomes of soil and plant-associated prokaryotes.</title>
        <authorList>
            <person name="Whitman W."/>
        </authorList>
    </citation>
    <scope>NUCLEOTIDE SEQUENCE [LARGE SCALE GENOMIC DNA]</scope>
    <source>
        <strain evidence="2 3">BR 510</strain>
    </source>
</reference>
<evidence type="ECO:0000313" key="2">
    <source>
        <dbReference type="EMBL" id="TWB04100.1"/>
    </source>
</evidence>
<dbReference type="STRING" id="1803665.GCA_001641335_01956"/>
<sequence>MGTLGNGRYRLSGMATKSPSTTDSRARRVRQRRNSNPLFHRAKYSISSPPASVEPLSSRQTELEKFYRGAVDAPHVANHRGSLCHRCPAHRLVPSGRPRALGRAHRLREPRDPGLSFRPWPGRSMGPCGRQQKTLRSGRLGRVREKRTVDLAVRQDRSHEPGMRHRIACSYSACGQIFRSSATSLGSWSLSRTEVFARPREIRLQLAGVKRHAHES</sequence>
<name>A0A560E4A0_9BRAD</name>
<comment type="caution">
    <text evidence="2">The sequence shown here is derived from an EMBL/GenBank/DDBJ whole genome shotgun (WGS) entry which is preliminary data.</text>
</comment>
<evidence type="ECO:0000256" key="1">
    <source>
        <dbReference type="SAM" id="MobiDB-lite"/>
    </source>
</evidence>